<keyword evidence="3" id="KW-1185">Reference proteome</keyword>
<dbReference type="KEGG" id="lel:PVL30_002911"/>
<reference evidence="2 3" key="1">
    <citation type="journal article" date="2009" name="Nature">
        <title>Evolution of pathogenicity and sexual reproduction in eight Candida genomes.</title>
        <authorList>
            <person name="Butler G."/>
            <person name="Rasmussen M.D."/>
            <person name="Lin M.F."/>
            <person name="Santos M.A."/>
            <person name="Sakthikumar S."/>
            <person name="Munro C.A."/>
            <person name="Rheinbay E."/>
            <person name="Grabherr M."/>
            <person name="Forche A."/>
            <person name="Reedy J.L."/>
            <person name="Agrafioti I."/>
            <person name="Arnaud M.B."/>
            <person name="Bates S."/>
            <person name="Brown A.J."/>
            <person name="Brunke S."/>
            <person name="Costanzo M.C."/>
            <person name="Fitzpatrick D.A."/>
            <person name="de Groot P.W."/>
            <person name="Harris D."/>
            <person name="Hoyer L.L."/>
            <person name="Hube B."/>
            <person name="Klis F.M."/>
            <person name="Kodira C."/>
            <person name="Lennard N."/>
            <person name="Logue M.E."/>
            <person name="Martin R."/>
            <person name="Neiman A.M."/>
            <person name="Nikolaou E."/>
            <person name="Quail M.A."/>
            <person name="Quinn J."/>
            <person name="Santos M.C."/>
            <person name="Schmitzberger F.F."/>
            <person name="Sherlock G."/>
            <person name="Shah P."/>
            <person name="Silverstein K.A."/>
            <person name="Skrzypek M.S."/>
            <person name="Soll D."/>
            <person name="Staggs R."/>
            <person name="Stansfield I."/>
            <person name="Stumpf M.P."/>
            <person name="Sudbery P.E."/>
            <person name="Srikantha T."/>
            <person name="Zeng Q."/>
            <person name="Berman J."/>
            <person name="Berriman M."/>
            <person name="Heitman J."/>
            <person name="Gow N.A."/>
            <person name="Lorenz M.C."/>
            <person name="Birren B.W."/>
            <person name="Kellis M."/>
            <person name="Cuomo C.A."/>
        </authorList>
    </citation>
    <scope>NUCLEOTIDE SEQUENCE [LARGE SCALE GENOMIC DNA]</scope>
    <source>
        <strain evidence="3">ATCC 11503 / BCRC 21390 / CBS 2605 / JCM 1781 / NBRC 1676 / NRRL YB-4239</strain>
    </source>
</reference>
<dbReference type="VEuPathDB" id="FungiDB:LELG_03415"/>
<sequence>MKFSKAFTVATLAIGALAAYLKPAELVLQRDEVAISGDAYDNLLSILQIDQSTAAALGLTEGKSTRDLVDNLTGLLNARSEEPEVVKKRDLGLILQLVDLKIQKINEAISALLSGKITKDESGYINLLNILEINKTIAADLGLTQGSGTFDLVAQLGKLITIEISKGIGYSKGGDSGTEVKKRDLGLILQLVDLKIQKINEAISALLSGKITKDESGYINLLNILEINKTIAADLGLTQGSGTFDLVAQLGKLITIEISKGIGYSKGGDSGTEVKKRDLGLILQLVDLKIQKINEAISALLSGKITKDESGYINLLNILEINKTIAADLGLTQGSGTFDLVAQLGKLITIEISKGIGYSKGGDSGTEVKKRDLGLILQLVDLKIQKINEAISALLSGKITKDESGYINLLNILEINKTIAADLGLTQGSGTFDLVAQLGKIITVEIDKHIGY</sequence>
<evidence type="ECO:0000313" key="3">
    <source>
        <dbReference type="Proteomes" id="UP000001996"/>
    </source>
</evidence>
<dbReference type="Proteomes" id="UP000001996">
    <property type="component" value="Unassembled WGS sequence"/>
</dbReference>
<name>A5E1C8_LODEL</name>
<organism evidence="2 3">
    <name type="scientific">Lodderomyces elongisporus (strain ATCC 11503 / CBS 2605 / JCM 1781 / NBRC 1676 / NRRL YB-4239)</name>
    <name type="common">Yeast</name>
    <name type="synonym">Saccharomyces elongisporus</name>
    <dbReference type="NCBI Taxonomy" id="379508"/>
    <lineage>
        <taxon>Eukaryota</taxon>
        <taxon>Fungi</taxon>
        <taxon>Dikarya</taxon>
        <taxon>Ascomycota</taxon>
        <taxon>Saccharomycotina</taxon>
        <taxon>Pichiomycetes</taxon>
        <taxon>Debaryomycetaceae</taxon>
        <taxon>Candida/Lodderomyces clade</taxon>
        <taxon>Lodderomyces</taxon>
    </lineage>
</organism>
<proteinExistence type="predicted"/>
<evidence type="ECO:0000313" key="2">
    <source>
        <dbReference type="EMBL" id="EDK45236.1"/>
    </source>
</evidence>
<dbReference type="OrthoDB" id="10502460at2759"/>
<dbReference type="GeneID" id="5232438"/>
<dbReference type="InParanoid" id="A5E1C8"/>
<protein>
    <submittedName>
        <fullName evidence="2">Uncharacterized protein</fullName>
    </submittedName>
</protein>
<feature type="chain" id="PRO_5002681511" evidence="1">
    <location>
        <begin position="19"/>
        <end position="452"/>
    </location>
</feature>
<dbReference type="AlphaFoldDB" id="A5E1C8"/>
<accession>A5E1C8</accession>
<feature type="signal peptide" evidence="1">
    <location>
        <begin position="1"/>
        <end position="18"/>
    </location>
</feature>
<dbReference type="EMBL" id="CH981527">
    <property type="protein sequence ID" value="EDK45236.1"/>
    <property type="molecule type" value="Genomic_DNA"/>
</dbReference>
<evidence type="ECO:0000256" key="1">
    <source>
        <dbReference type="SAM" id="SignalP"/>
    </source>
</evidence>
<gene>
    <name evidence="2" type="ORF">LELG_03415</name>
</gene>
<dbReference type="HOGENOM" id="CLU_605605_0_0_1"/>
<keyword evidence="1" id="KW-0732">Signal</keyword>